<reference evidence="3 4" key="1">
    <citation type="submission" date="2024-02" db="UniProtKB">
        <authorList>
            <consortium name="WormBaseParasite"/>
        </authorList>
    </citation>
    <scope>IDENTIFICATION</scope>
</reference>
<dbReference type="WBParaSite" id="MBELARI_LOCUS6497">
    <property type="protein sequence ID" value="MBELARI_LOCUS6497"/>
    <property type="gene ID" value="MBELARI_LOCUS6497"/>
</dbReference>
<sequence>MRNLQLFTAFLIVLFIVSTTAEIISLRSIRNNPTMHFGKGITSGGHVQNFDFNDRFFSMHRHNVKNEPLFLKKGKARLCFLSPIQCQYSAFNAQYQDEKKKKRR</sequence>
<feature type="chain" id="PRO_5041856388" evidence="1">
    <location>
        <begin position="22"/>
        <end position="104"/>
    </location>
</feature>
<organism evidence="2 3">
    <name type="scientific">Mesorhabditis belari</name>
    <dbReference type="NCBI Taxonomy" id="2138241"/>
    <lineage>
        <taxon>Eukaryota</taxon>
        <taxon>Metazoa</taxon>
        <taxon>Ecdysozoa</taxon>
        <taxon>Nematoda</taxon>
        <taxon>Chromadorea</taxon>
        <taxon>Rhabditida</taxon>
        <taxon>Rhabditina</taxon>
        <taxon>Rhabditomorpha</taxon>
        <taxon>Rhabditoidea</taxon>
        <taxon>Rhabditidae</taxon>
        <taxon>Mesorhabditinae</taxon>
        <taxon>Mesorhabditis</taxon>
    </lineage>
</organism>
<keyword evidence="2" id="KW-1185">Reference proteome</keyword>
<evidence type="ECO:0000256" key="1">
    <source>
        <dbReference type="SAM" id="SignalP"/>
    </source>
</evidence>
<name>A0AAF3EKD2_9BILA</name>
<dbReference type="AlphaFoldDB" id="A0AAF3EKD2"/>
<evidence type="ECO:0000313" key="4">
    <source>
        <dbReference type="WBParaSite" id="MBELARI_LOCUS6497"/>
    </source>
</evidence>
<feature type="signal peptide" evidence="1">
    <location>
        <begin position="1"/>
        <end position="21"/>
    </location>
</feature>
<keyword evidence="1" id="KW-0732">Signal</keyword>
<evidence type="ECO:0000313" key="3">
    <source>
        <dbReference type="WBParaSite" id="MBELARI_LOCUS14454"/>
    </source>
</evidence>
<accession>A0AAF3EKD2</accession>
<evidence type="ECO:0000313" key="2">
    <source>
        <dbReference type="Proteomes" id="UP000887575"/>
    </source>
</evidence>
<dbReference type="WBParaSite" id="MBELARI_LOCUS14454">
    <property type="protein sequence ID" value="MBELARI_LOCUS14454"/>
    <property type="gene ID" value="MBELARI_LOCUS14454"/>
</dbReference>
<proteinExistence type="predicted"/>
<protein>
    <submittedName>
        <fullName evidence="3 4">Uncharacterized protein</fullName>
    </submittedName>
</protein>
<dbReference type="Proteomes" id="UP000887575">
    <property type="component" value="Unassembled WGS sequence"/>
</dbReference>